<dbReference type="Pfam" id="PF13302">
    <property type="entry name" value="Acetyltransf_3"/>
    <property type="match status" value="1"/>
</dbReference>
<evidence type="ECO:0000313" key="2">
    <source>
        <dbReference type="EMBL" id="TQL52319.1"/>
    </source>
</evidence>
<dbReference type="Gene3D" id="3.40.630.30">
    <property type="match status" value="1"/>
</dbReference>
<dbReference type="InterPro" id="IPR051531">
    <property type="entry name" value="N-acetyltransferase"/>
</dbReference>
<accession>A0A542YW48</accession>
<comment type="caution">
    <text evidence="2">The sequence shown here is derived from an EMBL/GenBank/DDBJ whole genome shotgun (WGS) entry which is preliminary data.</text>
</comment>
<dbReference type="Proteomes" id="UP000319516">
    <property type="component" value="Unassembled WGS sequence"/>
</dbReference>
<dbReference type="GO" id="GO:0016747">
    <property type="term" value="F:acyltransferase activity, transferring groups other than amino-acyl groups"/>
    <property type="evidence" value="ECO:0007669"/>
    <property type="project" value="InterPro"/>
</dbReference>
<reference evidence="2 3" key="1">
    <citation type="submission" date="2019-06" db="EMBL/GenBank/DDBJ databases">
        <title>Sequencing the genomes of 1000 actinobacteria strains.</title>
        <authorList>
            <person name="Klenk H.-P."/>
        </authorList>
    </citation>
    <scope>NUCLEOTIDE SEQUENCE [LARGE SCALE GENOMIC DNA]</scope>
    <source>
        <strain evidence="2 3">DSM 12335</strain>
    </source>
</reference>
<sequence length="188" mass="20611">MNKNGAVQTFTTHRLDLRGWRTSDVTAHFDIYSRWEVAQFLGARPRALESPDESRGALERLSSLNHPLYGVWAIVPHGLATPVGSVLLKELPASGPEPLQPSGEVEIGWHLHPDAQGQGYATEAAARIMEHGWAGGLAEILAVTHLGNTASQAVCRRLGMEHRGATGRYYNVDCELYGITREPPPSRR</sequence>
<dbReference type="InterPro" id="IPR016181">
    <property type="entry name" value="Acyl_CoA_acyltransferase"/>
</dbReference>
<dbReference type="PANTHER" id="PTHR43792">
    <property type="entry name" value="GNAT FAMILY, PUTATIVE (AFU_ORTHOLOGUE AFUA_3G00765)-RELATED-RELATED"/>
    <property type="match status" value="1"/>
</dbReference>
<dbReference type="InterPro" id="IPR000182">
    <property type="entry name" value="GNAT_dom"/>
</dbReference>
<feature type="domain" description="N-acetyltransferase" evidence="1">
    <location>
        <begin position="15"/>
        <end position="182"/>
    </location>
</feature>
<dbReference type="PROSITE" id="PS51186">
    <property type="entry name" value="GNAT"/>
    <property type="match status" value="1"/>
</dbReference>
<evidence type="ECO:0000313" key="3">
    <source>
        <dbReference type="Proteomes" id="UP000319516"/>
    </source>
</evidence>
<dbReference type="AlphaFoldDB" id="A0A542YW48"/>
<keyword evidence="3" id="KW-1185">Reference proteome</keyword>
<evidence type="ECO:0000259" key="1">
    <source>
        <dbReference type="PROSITE" id="PS51186"/>
    </source>
</evidence>
<organism evidence="2 3">
    <name type="scientific">Ornithinicoccus hortensis</name>
    <dbReference type="NCBI Taxonomy" id="82346"/>
    <lineage>
        <taxon>Bacteria</taxon>
        <taxon>Bacillati</taxon>
        <taxon>Actinomycetota</taxon>
        <taxon>Actinomycetes</taxon>
        <taxon>Micrococcales</taxon>
        <taxon>Intrasporangiaceae</taxon>
        <taxon>Ornithinicoccus</taxon>
    </lineage>
</organism>
<protein>
    <submittedName>
        <fullName evidence="2">RimJ/RimL family protein N-acetyltransferase</fullName>
    </submittedName>
</protein>
<proteinExistence type="predicted"/>
<dbReference type="EMBL" id="VFOP01000001">
    <property type="protein sequence ID" value="TQL52319.1"/>
    <property type="molecule type" value="Genomic_DNA"/>
</dbReference>
<dbReference type="PANTHER" id="PTHR43792:SF1">
    <property type="entry name" value="N-ACETYLTRANSFERASE DOMAIN-CONTAINING PROTEIN"/>
    <property type="match status" value="1"/>
</dbReference>
<dbReference type="SUPFAM" id="SSF55729">
    <property type="entry name" value="Acyl-CoA N-acyltransferases (Nat)"/>
    <property type="match status" value="1"/>
</dbReference>
<gene>
    <name evidence="2" type="ORF">FB467_3500</name>
</gene>
<name>A0A542YW48_9MICO</name>
<keyword evidence="2" id="KW-0808">Transferase</keyword>